<reference evidence="3" key="1">
    <citation type="submission" date="2022-11" db="UniProtKB">
        <authorList>
            <consortium name="WormBaseParasite"/>
        </authorList>
    </citation>
    <scope>IDENTIFICATION</scope>
</reference>
<feature type="region of interest" description="Disordered" evidence="1">
    <location>
        <begin position="1"/>
        <end position="26"/>
    </location>
</feature>
<dbReference type="WBParaSite" id="nRc.2.0.1.t42504-RA">
    <property type="protein sequence ID" value="nRc.2.0.1.t42504-RA"/>
    <property type="gene ID" value="nRc.2.0.1.g42504"/>
</dbReference>
<organism evidence="2 3">
    <name type="scientific">Romanomermis culicivorax</name>
    <name type="common">Nematode worm</name>
    <dbReference type="NCBI Taxonomy" id="13658"/>
    <lineage>
        <taxon>Eukaryota</taxon>
        <taxon>Metazoa</taxon>
        <taxon>Ecdysozoa</taxon>
        <taxon>Nematoda</taxon>
        <taxon>Enoplea</taxon>
        <taxon>Dorylaimia</taxon>
        <taxon>Mermithida</taxon>
        <taxon>Mermithoidea</taxon>
        <taxon>Mermithidae</taxon>
        <taxon>Romanomermis</taxon>
    </lineage>
</organism>
<dbReference type="AlphaFoldDB" id="A0A915KWH2"/>
<evidence type="ECO:0000313" key="2">
    <source>
        <dbReference type="Proteomes" id="UP000887565"/>
    </source>
</evidence>
<accession>A0A915KWH2</accession>
<evidence type="ECO:0000256" key="1">
    <source>
        <dbReference type="SAM" id="MobiDB-lite"/>
    </source>
</evidence>
<dbReference type="Proteomes" id="UP000887565">
    <property type="component" value="Unplaced"/>
</dbReference>
<keyword evidence="2" id="KW-1185">Reference proteome</keyword>
<evidence type="ECO:0000313" key="3">
    <source>
        <dbReference type="WBParaSite" id="nRc.2.0.1.t42504-RA"/>
    </source>
</evidence>
<feature type="compositionally biased region" description="Basic and acidic residues" evidence="1">
    <location>
        <begin position="1"/>
        <end position="10"/>
    </location>
</feature>
<sequence>MTSMNAEKRTMIGHQSQTGAKVRWAPSQDIQKKVITKQRAPNRTNFSSEMIEYCRTRRTMRRVAQFLPIERKRKIIVRSVNVRTKISRRTNAV</sequence>
<proteinExistence type="predicted"/>
<name>A0A915KWH2_ROMCU</name>
<protein>
    <submittedName>
        <fullName evidence="3">Uncharacterized protein</fullName>
    </submittedName>
</protein>